<gene>
    <name evidence="1" type="ORF">SEVIR_8G205250v2</name>
</gene>
<protein>
    <submittedName>
        <fullName evidence="1">Uncharacterized protein</fullName>
    </submittedName>
</protein>
<reference evidence="1" key="1">
    <citation type="submission" date="2019-03" db="EMBL/GenBank/DDBJ databases">
        <title>WGS assembly of Setaria viridis.</title>
        <authorList>
            <person name="Huang P."/>
            <person name="Jenkins J."/>
            <person name="Grimwood J."/>
            <person name="Barry K."/>
            <person name="Healey A."/>
            <person name="Mamidi S."/>
            <person name="Sreedasyam A."/>
            <person name="Shu S."/>
            <person name="Feldman M."/>
            <person name="Wu J."/>
            <person name="Yu Y."/>
            <person name="Chen C."/>
            <person name="Johnson J."/>
            <person name="Rokhsar D."/>
            <person name="Baxter I."/>
            <person name="Schmutz J."/>
            <person name="Brutnell T."/>
            <person name="Kellogg E."/>
        </authorList>
    </citation>
    <scope>NUCLEOTIDE SEQUENCE [LARGE SCALE GENOMIC DNA]</scope>
</reference>
<keyword evidence="2" id="KW-1185">Reference proteome</keyword>
<organism evidence="1 2">
    <name type="scientific">Setaria viridis</name>
    <name type="common">Green bristlegrass</name>
    <name type="synonym">Setaria italica subsp. viridis</name>
    <dbReference type="NCBI Taxonomy" id="4556"/>
    <lineage>
        <taxon>Eukaryota</taxon>
        <taxon>Viridiplantae</taxon>
        <taxon>Streptophyta</taxon>
        <taxon>Embryophyta</taxon>
        <taxon>Tracheophyta</taxon>
        <taxon>Spermatophyta</taxon>
        <taxon>Magnoliopsida</taxon>
        <taxon>Liliopsida</taxon>
        <taxon>Poales</taxon>
        <taxon>Poaceae</taxon>
        <taxon>PACMAD clade</taxon>
        <taxon>Panicoideae</taxon>
        <taxon>Panicodae</taxon>
        <taxon>Paniceae</taxon>
        <taxon>Cenchrinae</taxon>
        <taxon>Setaria</taxon>
    </lineage>
</organism>
<proteinExistence type="predicted"/>
<evidence type="ECO:0000313" key="2">
    <source>
        <dbReference type="Proteomes" id="UP000298652"/>
    </source>
</evidence>
<evidence type="ECO:0000313" key="1">
    <source>
        <dbReference type="EMBL" id="TKW01834.1"/>
    </source>
</evidence>
<dbReference type="Proteomes" id="UP000298652">
    <property type="component" value="Chromosome 8"/>
</dbReference>
<name>A0A4U6TKU7_SETVI</name>
<accession>A0A4U6TKU7</accession>
<dbReference type="EMBL" id="CM016559">
    <property type="protein sequence ID" value="TKW01834.1"/>
    <property type="molecule type" value="Genomic_DNA"/>
</dbReference>
<dbReference type="AlphaFoldDB" id="A0A4U6TKU7"/>
<sequence length="31" mass="3826">MHWTKQKLWMRSISLHQLLLLEHLPSTRELV</sequence>
<dbReference type="Gramene" id="TKW01834">
    <property type="protein sequence ID" value="TKW01834"/>
    <property type="gene ID" value="SEVIR_8G205250v2"/>
</dbReference>